<proteinExistence type="predicted"/>
<evidence type="ECO:0000256" key="1">
    <source>
        <dbReference type="SAM" id="Phobius"/>
    </source>
</evidence>
<keyword evidence="1" id="KW-0812">Transmembrane</keyword>
<sequence>MDASSVTAQSFDIEYLFSWGLIIHISVRVKHFNRQFKFMLKLAIASPFKHKVLSDRLLTAFHEHNQIADEIKQLDSIFRVYTFVMLTLDSTVTIFGVLLLLRRENWIDFAFTAHDVACCFYHLFGLCLIPAQIYNEYRSVQQKLWRQEQVWLDYNLRVYQIAKMFVENAANSNIGITLWGITVITKPLILMCLSLIIPGSAGAAFEEWLKKWDKKLKKLKGRCFFTSTTALPPSECYFGMHYDKILSIKYRCNVSAMRSRSNLEHKSALPTINAIDESNNILSDD</sequence>
<dbReference type="PANTHER" id="PTHR34492">
    <property type="entry name" value="GUSTATORY RECEPTOR FAMILY"/>
    <property type="match status" value="1"/>
</dbReference>
<feature type="transmembrane region" description="Helical" evidence="1">
    <location>
        <begin position="80"/>
        <end position="101"/>
    </location>
</feature>
<dbReference type="Proteomes" id="UP000887574">
    <property type="component" value="Unplaced"/>
</dbReference>
<reference evidence="3" key="1">
    <citation type="submission" date="2022-11" db="UniProtKB">
        <authorList>
            <consortium name="WormBaseParasite"/>
        </authorList>
    </citation>
    <scope>IDENTIFICATION</scope>
</reference>
<protein>
    <submittedName>
        <fullName evidence="3">Gustatory receptor</fullName>
    </submittedName>
</protein>
<accession>A0A915D4V3</accession>
<name>A0A915D4V3_9BILA</name>
<organism evidence="2 3">
    <name type="scientific">Ditylenchus dipsaci</name>
    <dbReference type="NCBI Taxonomy" id="166011"/>
    <lineage>
        <taxon>Eukaryota</taxon>
        <taxon>Metazoa</taxon>
        <taxon>Ecdysozoa</taxon>
        <taxon>Nematoda</taxon>
        <taxon>Chromadorea</taxon>
        <taxon>Rhabditida</taxon>
        <taxon>Tylenchina</taxon>
        <taxon>Tylenchomorpha</taxon>
        <taxon>Sphaerularioidea</taxon>
        <taxon>Anguinidae</taxon>
        <taxon>Anguininae</taxon>
        <taxon>Ditylenchus</taxon>
    </lineage>
</organism>
<keyword evidence="2" id="KW-1185">Reference proteome</keyword>
<dbReference type="WBParaSite" id="jg15411">
    <property type="protein sequence ID" value="jg15411"/>
    <property type="gene ID" value="jg15411"/>
</dbReference>
<dbReference type="PANTHER" id="PTHR34492:SF2">
    <property type="entry name" value="G PROTEIN-COUPLED RECEPTOR"/>
    <property type="match status" value="1"/>
</dbReference>
<evidence type="ECO:0000313" key="2">
    <source>
        <dbReference type="Proteomes" id="UP000887574"/>
    </source>
</evidence>
<feature type="transmembrane region" description="Helical" evidence="1">
    <location>
        <begin position="113"/>
        <end position="134"/>
    </location>
</feature>
<evidence type="ECO:0000313" key="3">
    <source>
        <dbReference type="WBParaSite" id="jg15411"/>
    </source>
</evidence>
<keyword evidence="1" id="KW-1133">Transmembrane helix</keyword>
<dbReference type="AlphaFoldDB" id="A0A915D4V3"/>
<keyword evidence="1" id="KW-0472">Membrane</keyword>